<comment type="caution">
    <text evidence="7">The sequence shown here is derived from an EMBL/GenBank/DDBJ whole genome shotgun (WGS) entry which is preliminary data.</text>
</comment>
<evidence type="ECO:0000256" key="4">
    <source>
        <dbReference type="ARBA" id="ARBA00023295"/>
    </source>
</evidence>
<evidence type="ECO:0000259" key="6">
    <source>
        <dbReference type="PROSITE" id="PS50853"/>
    </source>
</evidence>
<dbReference type="InterPro" id="IPR013783">
    <property type="entry name" value="Ig-like_fold"/>
</dbReference>
<reference evidence="7 8" key="2">
    <citation type="submission" date="2017-10" db="EMBL/GenBank/DDBJ databases">
        <authorList>
            <person name="Banno H."/>
            <person name="Chua N.-H."/>
        </authorList>
    </citation>
    <scope>NUCLEOTIDE SEQUENCE [LARGE SCALE GENOMIC DNA]</scope>
    <source>
        <strain evidence="7 8">JK623</strain>
    </source>
</reference>
<reference evidence="7 8" key="1">
    <citation type="submission" date="2017-10" db="EMBL/GenBank/DDBJ databases">
        <title>Resolving the taxonomy of Roseburia spp., Eubacterium rectale and Agathobacter spp. through phylogenomic analysis.</title>
        <authorList>
            <person name="Sheridan P.O."/>
            <person name="Walker A.W."/>
            <person name="Duncan S.H."/>
            <person name="Scott K.P."/>
            <person name="Toole P.W.O."/>
            <person name="Luis P."/>
            <person name="Flint H.J."/>
        </authorList>
    </citation>
    <scope>NUCLEOTIDE SEQUENCE [LARGE SCALE GENOMIC DNA]</scope>
    <source>
        <strain evidence="7 8">JK623</strain>
    </source>
</reference>
<dbReference type="InterPro" id="IPR036116">
    <property type="entry name" value="FN3_sf"/>
</dbReference>
<dbReference type="PROSITE" id="PS50853">
    <property type="entry name" value="FN3"/>
    <property type="match status" value="5"/>
</dbReference>
<keyword evidence="4" id="KW-0326">Glycosidase</keyword>
<feature type="domain" description="Fibronectin type-III" evidence="6">
    <location>
        <begin position="776"/>
        <end position="866"/>
    </location>
</feature>
<dbReference type="Gene3D" id="2.60.40.10">
    <property type="entry name" value="Immunoglobulins"/>
    <property type="match status" value="6"/>
</dbReference>
<feature type="domain" description="Fibronectin type-III" evidence="6">
    <location>
        <begin position="682"/>
        <end position="775"/>
    </location>
</feature>
<keyword evidence="5" id="KW-0732">Signal</keyword>
<dbReference type="PANTHER" id="PTHR46708:SF2">
    <property type="entry name" value="FIBRONECTIN TYPE-III DOMAIN-CONTAINING PROTEIN"/>
    <property type="match status" value="1"/>
</dbReference>
<dbReference type="Proteomes" id="UP000224563">
    <property type="component" value="Unassembled WGS sequence"/>
</dbReference>
<dbReference type="InterPro" id="IPR050991">
    <property type="entry name" value="ECM_Regulatory_Proteins"/>
</dbReference>
<dbReference type="AlphaFoldDB" id="A0A2G3DZ24"/>
<name>A0A2G3DZ24_9FIRM</name>
<sequence length="955" mass="107420">MKKKLVSMMMVCGLALAIFAKVRTEDPQMSEVTAEEEIREPEEVIRKEADLQTIINDEKTISIDVKRYDVEENEASYDEETLAIIEDLKNAVETPEEIEKAMQESDEVEQTLRAQRESEAQMSEAGGVRLIQAEVPEEMMRPLRTEYTTIANKNLIHESQTQKCKRVYGVDVSHWQDRINWTKAKAAGVQFAIIKVGGRSVYDGSLYYDSEYYHNIEGAHEAGVKIGIYFFSQDMNTTEAKASANYVINKIEPYRSFITYPVFYDMEGEANSDYRISKANFTKAERTKVWCTFCDTIKAAGYTPGTYSSYSSYYDYSAKDKNGPFPIDSKDGTRVDTTLFEQKGYYIWLARYFDRTGTSRKYNMWQYSESGTVSGIAGHLTDLDVAYIPVKPGQVTGLKQTASTEDSITFEWKRVDLADGYYYRVTDKAGTVLSAGKTADTSLTLTKLNKSGNALLQAGSTYQIAVRAYYDAAYTLDGTNLYGKYSEVLTATTRPAQVQNLSSALENIKSDRLTLSWSKVTGAKGYQIRLWDASKSAYVTLQETTATTVTLTGLKPQTRYVYRVRAYNYINGKTKTVGLSSEKCTTFTKPDTIKQFRVLSNSATAVKLSWSAQSVDAYQLLVYRGSTLEQKIIIDKTQTQAVVRGLKSGTEYTFKIRGYFVPAGESARWYAVCVAAKMTTKPAQPVKLTETSATTGKITLGWEKITGATQYQIAVYDTKTAKYKTLAYTTKTAYTVTGLKSNKRYRYKVRAYKTYNGTRYYGAYSAEYVAATKAAKLQNLRVTDRTDHSLTLTWSKVSGAQGYQVLVYDKKDVLVFKTFVKTTGYTVENLNPAYEYHFKVRAYKNATDKKVYGACGDLLKSITKPTKVTGLEATVEGQQLTLTWTKTARTSGYRIYQYDPNAKKSTLIATTADLTFTIDRLQSGKEYHYRVAAYRTFAKKNYIGSASSIVSVTVE</sequence>
<evidence type="ECO:0000313" key="7">
    <source>
        <dbReference type="EMBL" id="PHU36211.1"/>
    </source>
</evidence>
<evidence type="ECO:0000256" key="1">
    <source>
        <dbReference type="ARBA" id="ARBA00010646"/>
    </source>
</evidence>
<dbReference type="InterPro" id="IPR002053">
    <property type="entry name" value="Glyco_hydro_25"/>
</dbReference>
<evidence type="ECO:0000256" key="2">
    <source>
        <dbReference type="ARBA" id="ARBA00022737"/>
    </source>
</evidence>
<dbReference type="SUPFAM" id="SSF49265">
    <property type="entry name" value="Fibronectin type III"/>
    <property type="match status" value="4"/>
</dbReference>
<dbReference type="Pfam" id="PF01183">
    <property type="entry name" value="Glyco_hydro_25"/>
    <property type="match status" value="1"/>
</dbReference>
<dbReference type="InterPro" id="IPR018077">
    <property type="entry name" value="Glyco_hydro_fam25_subgr"/>
</dbReference>
<dbReference type="InterPro" id="IPR003961">
    <property type="entry name" value="FN3_dom"/>
</dbReference>
<feature type="domain" description="Fibronectin type-III" evidence="6">
    <location>
        <begin position="592"/>
        <end position="677"/>
    </location>
</feature>
<dbReference type="Pfam" id="PF00041">
    <property type="entry name" value="fn3"/>
    <property type="match status" value="3"/>
</dbReference>
<proteinExistence type="inferred from homology"/>
<dbReference type="GO" id="GO:0009253">
    <property type="term" value="P:peptidoglycan catabolic process"/>
    <property type="evidence" value="ECO:0007669"/>
    <property type="project" value="InterPro"/>
</dbReference>
<keyword evidence="8" id="KW-1185">Reference proteome</keyword>
<comment type="similarity">
    <text evidence="1">Belongs to the glycosyl hydrolase 25 family.</text>
</comment>
<gene>
    <name evidence="7" type="ORF">CSX02_13070</name>
</gene>
<feature type="signal peptide" evidence="5">
    <location>
        <begin position="1"/>
        <end position="20"/>
    </location>
</feature>
<evidence type="ECO:0000313" key="8">
    <source>
        <dbReference type="Proteomes" id="UP000224563"/>
    </source>
</evidence>
<organism evidence="7 8">
    <name type="scientific">Agathobacter ruminis</name>
    <dbReference type="NCBI Taxonomy" id="1712665"/>
    <lineage>
        <taxon>Bacteria</taxon>
        <taxon>Bacillati</taxon>
        <taxon>Bacillota</taxon>
        <taxon>Clostridia</taxon>
        <taxon>Lachnospirales</taxon>
        <taxon>Lachnospiraceae</taxon>
        <taxon>Agathobacter</taxon>
    </lineage>
</organism>
<accession>A0A2G3DZ24</accession>
<feature type="domain" description="Fibronectin type-III" evidence="6">
    <location>
        <begin position="867"/>
        <end position="955"/>
    </location>
</feature>
<evidence type="ECO:0000256" key="5">
    <source>
        <dbReference type="SAM" id="SignalP"/>
    </source>
</evidence>
<dbReference type="GO" id="GO:0016998">
    <property type="term" value="P:cell wall macromolecule catabolic process"/>
    <property type="evidence" value="ECO:0007669"/>
    <property type="project" value="InterPro"/>
</dbReference>
<dbReference type="PANTHER" id="PTHR46708">
    <property type="entry name" value="TENASCIN"/>
    <property type="match status" value="1"/>
</dbReference>
<protein>
    <recommendedName>
        <fullName evidence="6">Fibronectin type-III domain-containing protein</fullName>
    </recommendedName>
</protein>
<dbReference type="GO" id="GO:0003796">
    <property type="term" value="F:lysozyme activity"/>
    <property type="evidence" value="ECO:0007669"/>
    <property type="project" value="InterPro"/>
</dbReference>
<dbReference type="PROSITE" id="PS51904">
    <property type="entry name" value="GLYCOSYL_HYDROL_F25_2"/>
    <property type="match status" value="1"/>
</dbReference>
<feature type="chain" id="PRO_5038794738" description="Fibronectin type-III domain-containing protein" evidence="5">
    <location>
        <begin position="21"/>
        <end position="955"/>
    </location>
</feature>
<keyword evidence="2" id="KW-0677">Repeat</keyword>
<dbReference type="SMART" id="SM00641">
    <property type="entry name" value="Glyco_25"/>
    <property type="match status" value="1"/>
</dbReference>
<dbReference type="EMBL" id="PDYG01000135">
    <property type="protein sequence ID" value="PHU36211.1"/>
    <property type="molecule type" value="Genomic_DNA"/>
</dbReference>
<dbReference type="InterPro" id="IPR017853">
    <property type="entry name" value="GH"/>
</dbReference>
<keyword evidence="3" id="KW-0378">Hydrolase</keyword>
<dbReference type="Gene3D" id="3.20.20.80">
    <property type="entry name" value="Glycosidases"/>
    <property type="match status" value="1"/>
</dbReference>
<feature type="domain" description="Fibronectin type-III" evidence="6">
    <location>
        <begin position="497"/>
        <end position="591"/>
    </location>
</feature>
<dbReference type="SMART" id="SM00060">
    <property type="entry name" value="FN3"/>
    <property type="match status" value="6"/>
</dbReference>
<dbReference type="RefSeq" id="WP_099387001.1">
    <property type="nucleotide sequence ID" value="NZ_JANSWH010000061.1"/>
</dbReference>
<dbReference type="CDD" id="cd00063">
    <property type="entry name" value="FN3"/>
    <property type="match status" value="6"/>
</dbReference>
<evidence type="ECO:0000256" key="3">
    <source>
        <dbReference type="ARBA" id="ARBA00022801"/>
    </source>
</evidence>
<dbReference type="SUPFAM" id="SSF51445">
    <property type="entry name" value="(Trans)glycosidases"/>
    <property type="match status" value="1"/>
</dbReference>